<feature type="compositionally biased region" description="Low complexity" evidence="2">
    <location>
        <begin position="96"/>
        <end position="106"/>
    </location>
</feature>
<evidence type="ECO:0000313" key="4">
    <source>
        <dbReference type="EMBL" id="KXZ43567.1"/>
    </source>
</evidence>
<evidence type="ECO:0000259" key="3">
    <source>
        <dbReference type="PROSITE" id="PS50053"/>
    </source>
</evidence>
<dbReference type="AlphaFoldDB" id="A0A150G148"/>
<dbReference type="SMART" id="SM00213">
    <property type="entry name" value="UBQ"/>
    <property type="match status" value="1"/>
</dbReference>
<feature type="compositionally biased region" description="Acidic residues" evidence="2">
    <location>
        <begin position="124"/>
        <end position="137"/>
    </location>
</feature>
<evidence type="ECO:0000256" key="2">
    <source>
        <dbReference type="SAM" id="MobiDB-lite"/>
    </source>
</evidence>
<proteinExistence type="predicted"/>
<reference evidence="5" key="1">
    <citation type="journal article" date="2016" name="Nat. Commun.">
        <title>The Gonium pectorale genome demonstrates co-option of cell cycle regulation during the evolution of multicellularity.</title>
        <authorList>
            <person name="Hanschen E.R."/>
            <person name="Marriage T.N."/>
            <person name="Ferris P.J."/>
            <person name="Hamaji T."/>
            <person name="Toyoda A."/>
            <person name="Fujiyama A."/>
            <person name="Neme R."/>
            <person name="Noguchi H."/>
            <person name="Minakuchi Y."/>
            <person name="Suzuki M."/>
            <person name="Kawai-Toyooka H."/>
            <person name="Smith D.R."/>
            <person name="Sparks H."/>
            <person name="Anderson J."/>
            <person name="Bakaric R."/>
            <person name="Luria V."/>
            <person name="Karger A."/>
            <person name="Kirschner M.W."/>
            <person name="Durand P.M."/>
            <person name="Michod R.E."/>
            <person name="Nozaki H."/>
            <person name="Olson B.J."/>
        </authorList>
    </citation>
    <scope>NUCLEOTIDE SEQUENCE [LARGE SCALE GENOMIC DNA]</scope>
    <source>
        <strain evidence="5">NIES-2863</strain>
    </source>
</reference>
<dbReference type="PRINTS" id="PR00348">
    <property type="entry name" value="UBIQUITIN"/>
</dbReference>
<dbReference type="Pfam" id="PF00240">
    <property type="entry name" value="ubiquitin"/>
    <property type="match status" value="1"/>
</dbReference>
<feature type="domain" description="Ubiquitin-like" evidence="3">
    <location>
        <begin position="341"/>
        <end position="416"/>
    </location>
</feature>
<dbReference type="GO" id="GO:0003729">
    <property type="term" value="F:mRNA binding"/>
    <property type="evidence" value="ECO:0007669"/>
    <property type="project" value="UniProtKB-ARBA"/>
</dbReference>
<dbReference type="OrthoDB" id="552305at2759"/>
<accession>A0A150G148</accession>
<evidence type="ECO:0000256" key="1">
    <source>
        <dbReference type="ARBA" id="ARBA00022499"/>
    </source>
</evidence>
<dbReference type="CDD" id="cd17039">
    <property type="entry name" value="Ubl_ubiquitin_like"/>
    <property type="match status" value="1"/>
</dbReference>
<comment type="caution">
    <text evidence="4">The sequence shown here is derived from an EMBL/GenBank/DDBJ whole genome shotgun (WGS) entry which is preliminary data.</text>
</comment>
<dbReference type="InterPro" id="IPR029071">
    <property type="entry name" value="Ubiquitin-like_domsf"/>
</dbReference>
<keyword evidence="5" id="KW-1185">Reference proteome</keyword>
<keyword evidence="1" id="KW-1017">Isopeptide bond</keyword>
<dbReference type="InterPro" id="IPR050158">
    <property type="entry name" value="Ubiquitin_ubiquitin-like"/>
</dbReference>
<name>A0A150G148_GONPE</name>
<protein>
    <recommendedName>
        <fullName evidence="3">Ubiquitin-like domain-containing protein</fullName>
    </recommendedName>
</protein>
<gene>
    <name evidence="4" type="ORF">GPECTOR_87g430</name>
</gene>
<dbReference type="STRING" id="33097.A0A150G148"/>
<evidence type="ECO:0000313" key="5">
    <source>
        <dbReference type="Proteomes" id="UP000075714"/>
    </source>
</evidence>
<dbReference type="InterPro" id="IPR019956">
    <property type="entry name" value="Ubiquitin_dom"/>
</dbReference>
<dbReference type="InterPro" id="IPR000626">
    <property type="entry name" value="Ubiquitin-like_dom"/>
</dbReference>
<sequence>MGLYGRSPELPPDLPLALMELLLRCQDPVSSMRLSASFALYLVDEAIDEALERGLAAPPAKRRRLSGPEAGEPGMGLSEQSSQREQARTPEESSEGAESAFESNNEVAESEFGSALGSEVAKVDEDDEQDEEEEEADVATVPTAQWQSPPPATVVLPVHLVTGLQVSAVVAQVRVLYPCQQVPMYCSHGGLLLKAAALRAAADFLPLSERHLRVLLRDEAGHLQDASEDVYARCRTVVQSLLLVDTRQPMPLVRVVVHGVEDRPTGLQLELEVGYTCTAEQLEKSALKRLMQNRPGWSRQRRRLFLTDADGGARWAPWQPLLGAVEASAPLHLHPVPPPNTHIHVKTSSAKIITLNVSLEWTVLDLKHAIQDKERLLPDQQRLFCDGMLLREELRLRDYGIGAGTTVHLTLGLRGGKPVICVWPSEPTAVTVRLRLSSHWSFSSLVPRPDRCDGGGGGKEAAAAAELGTGLGGRDAEWVVTARPDGTLVHPGSGGREYAYLFWEALTGGGDGGGGAAPEMERSGSEASCGSGVLVAGADAEMEAAA</sequence>
<dbReference type="PANTHER" id="PTHR10666">
    <property type="entry name" value="UBIQUITIN"/>
    <property type="match status" value="1"/>
</dbReference>
<dbReference type="Gene3D" id="3.10.20.90">
    <property type="entry name" value="Phosphatidylinositol 3-kinase Catalytic Subunit, Chain A, domain 1"/>
    <property type="match status" value="1"/>
</dbReference>
<dbReference type="PROSITE" id="PS50053">
    <property type="entry name" value="UBIQUITIN_2"/>
    <property type="match status" value="1"/>
</dbReference>
<organism evidence="4 5">
    <name type="scientific">Gonium pectorale</name>
    <name type="common">Green alga</name>
    <dbReference type="NCBI Taxonomy" id="33097"/>
    <lineage>
        <taxon>Eukaryota</taxon>
        <taxon>Viridiplantae</taxon>
        <taxon>Chlorophyta</taxon>
        <taxon>core chlorophytes</taxon>
        <taxon>Chlorophyceae</taxon>
        <taxon>CS clade</taxon>
        <taxon>Chlamydomonadales</taxon>
        <taxon>Volvocaceae</taxon>
        <taxon>Gonium</taxon>
    </lineage>
</organism>
<dbReference type="Proteomes" id="UP000075714">
    <property type="component" value="Unassembled WGS sequence"/>
</dbReference>
<feature type="region of interest" description="Disordered" evidence="2">
    <location>
        <begin position="58"/>
        <end position="149"/>
    </location>
</feature>
<dbReference type="EMBL" id="LSYV01000088">
    <property type="protein sequence ID" value="KXZ43567.1"/>
    <property type="molecule type" value="Genomic_DNA"/>
</dbReference>
<dbReference type="SUPFAM" id="SSF54236">
    <property type="entry name" value="Ubiquitin-like"/>
    <property type="match status" value="1"/>
</dbReference>